<reference evidence="2 3" key="1">
    <citation type="submission" date="2019-01" db="EMBL/GenBank/DDBJ databases">
        <title>Nuclear Genome Assembly of the Microalgal Biofuel strain Nannochloropsis salina CCMP1776.</title>
        <authorList>
            <person name="Hovde B."/>
        </authorList>
    </citation>
    <scope>NUCLEOTIDE SEQUENCE [LARGE SCALE GENOMIC DNA]</scope>
    <source>
        <strain evidence="2 3">CCMP1776</strain>
    </source>
</reference>
<dbReference type="EMBL" id="SDOX01000006">
    <property type="protein sequence ID" value="TFJ87373.1"/>
    <property type="molecule type" value="Genomic_DNA"/>
</dbReference>
<keyword evidence="1" id="KW-0732">Signal</keyword>
<name>A0A4D9DBG4_9STRA</name>
<gene>
    <name evidence="2" type="ORF">NSK_001705</name>
</gene>
<comment type="caution">
    <text evidence="2">The sequence shown here is derived from an EMBL/GenBank/DDBJ whole genome shotgun (WGS) entry which is preliminary data.</text>
</comment>
<evidence type="ECO:0000313" key="2">
    <source>
        <dbReference type="EMBL" id="TFJ87373.1"/>
    </source>
</evidence>
<dbReference type="Proteomes" id="UP000355283">
    <property type="component" value="Unassembled WGS sequence"/>
</dbReference>
<feature type="chain" id="PRO_5020023945" evidence="1">
    <location>
        <begin position="23"/>
        <end position="248"/>
    </location>
</feature>
<evidence type="ECO:0000256" key="1">
    <source>
        <dbReference type="SAM" id="SignalP"/>
    </source>
</evidence>
<accession>A0A4D9DBG4</accession>
<feature type="signal peptide" evidence="1">
    <location>
        <begin position="1"/>
        <end position="22"/>
    </location>
</feature>
<sequence>MRKTSSHLLLLSLLVACVFNDALVMKGFFPPTNPAKVSIPAPQGAIKEGKQASLWQASLRHAASAAFGGGVYLLSPSTMHAEVVETVSSTTVNTRTAASALYSAPMVVAAEQTVWESTCLGFGCGSYNGPDDGGAPKLETGEKNIDMPSFLKLVEEKRIEKVELLEGGNVAYAYVAPRRGKKEGAGEGKEAGADRVRIGEGFPVENGKTWSSPLWVVRILKDKQIPYTLGFDFSGSDKVTRALSGFAN</sequence>
<protein>
    <submittedName>
        <fullName evidence="2">Uncharacterized protein</fullName>
    </submittedName>
</protein>
<dbReference type="AlphaFoldDB" id="A0A4D9DBG4"/>
<dbReference type="OrthoDB" id="202789at2759"/>
<proteinExistence type="predicted"/>
<keyword evidence="3" id="KW-1185">Reference proteome</keyword>
<dbReference type="PROSITE" id="PS51257">
    <property type="entry name" value="PROKAR_LIPOPROTEIN"/>
    <property type="match status" value="1"/>
</dbReference>
<organism evidence="2 3">
    <name type="scientific">Nannochloropsis salina CCMP1776</name>
    <dbReference type="NCBI Taxonomy" id="1027361"/>
    <lineage>
        <taxon>Eukaryota</taxon>
        <taxon>Sar</taxon>
        <taxon>Stramenopiles</taxon>
        <taxon>Ochrophyta</taxon>
        <taxon>Eustigmatophyceae</taxon>
        <taxon>Eustigmatales</taxon>
        <taxon>Monodopsidaceae</taxon>
        <taxon>Microchloropsis</taxon>
        <taxon>Microchloropsis salina</taxon>
    </lineage>
</organism>
<evidence type="ECO:0000313" key="3">
    <source>
        <dbReference type="Proteomes" id="UP000355283"/>
    </source>
</evidence>